<reference evidence="1" key="2">
    <citation type="journal article" date="2015" name="Data Brief">
        <title>Shoot transcriptome of the giant reed, Arundo donax.</title>
        <authorList>
            <person name="Barrero R.A."/>
            <person name="Guerrero F.D."/>
            <person name="Moolhuijzen P."/>
            <person name="Goolsby J.A."/>
            <person name="Tidwell J."/>
            <person name="Bellgard S.E."/>
            <person name="Bellgard M.I."/>
        </authorList>
    </citation>
    <scope>NUCLEOTIDE SEQUENCE</scope>
    <source>
        <tissue evidence="1">Shoot tissue taken approximately 20 cm above the soil surface</tissue>
    </source>
</reference>
<evidence type="ECO:0000313" key="1">
    <source>
        <dbReference type="EMBL" id="JAE34082.1"/>
    </source>
</evidence>
<proteinExistence type="predicted"/>
<accession>A0A0A9HBF5</accession>
<dbReference type="AlphaFoldDB" id="A0A0A9HBF5"/>
<protein>
    <submittedName>
        <fullName evidence="1">Uncharacterized protein</fullName>
    </submittedName>
</protein>
<reference evidence="1" key="1">
    <citation type="submission" date="2014-09" db="EMBL/GenBank/DDBJ databases">
        <authorList>
            <person name="Magalhaes I.L.F."/>
            <person name="Oliveira U."/>
            <person name="Santos F.R."/>
            <person name="Vidigal T.H.D.A."/>
            <person name="Brescovit A.D."/>
            <person name="Santos A.J."/>
        </authorList>
    </citation>
    <scope>NUCLEOTIDE SEQUENCE</scope>
    <source>
        <tissue evidence="1">Shoot tissue taken approximately 20 cm above the soil surface</tissue>
    </source>
</reference>
<sequence length="42" mass="4723">MTVDGKVKWCIMLYAIYFSNALFAKTLLLCIEDLALDNGINP</sequence>
<name>A0A0A9HBF5_ARUDO</name>
<dbReference type="EMBL" id="GBRH01163814">
    <property type="protein sequence ID" value="JAE34082.1"/>
    <property type="molecule type" value="Transcribed_RNA"/>
</dbReference>
<organism evidence="1">
    <name type="scientific">Arundo donax</name>
    <name type="common">Giant reed</name>
    <name type="synonym">Donax arundinaceus</name>
    <dbReference type="NCBI Taxonomy" id="35708"/>
    <lineage>
        <taxon>Eukaryota</taxon>
        <taxon>Viridiplantae</taxon>
        <taxon>Streptophyta</taxon>
        <taxon>Embryophyta</taxon>
        <taxon>Tracheophyta</taxon>
        <taxon>Spermatophyta</taxon>
        <taxon>Magnoliopsida</taxon>
        <taxon>Liliopsida</taxon>
        <taxon>Poales</taxon>
        <taxon>Poaceae</taxon>
        <taxon>PACMAD clade</taxon>
        <taxon>Arundinoideae</taxon>
        <taxon>Arundineae</taxon>
        <taxon>Arundo</taxon>
    </lineage>
</organism>